<keyword evidence="22" id="KW-0472">Membrane</keyword>
<keyword evidence="13 19" id="KW-0804">Transcription</keyword>
<organism evidence="24 25">
    <name type="scientific">Blomia tropicalis</name>
    <name type="common">Mite</name>
    <dbReference type="NCBI Taxonomy" id="40697"/>
    <lineage>
        <taxon>Eukaryota</taxon>
        <taxon>Metazoa</taxon>
        <taxon>Ecdysozoa</taxon>
        <taxon>Arthropoda</taxon>
        <taxon>Chelicerata</taxon>
        <taxon>Arachnida</taxon>
        <taxon>Acari</taxon>
        <taxon>Acariformes</taxon>
        <taxon>Sarcoptiformes</taxon>
        <taxon>Astigmata</taxon>
        <taxon>Glycyphagoidea</taxon>
        <taxon>Echimyopodidae</taxon>
        <taxon>Blomia</taxon>
    </lineage>
</organism>
<proteinExistence type="inferred from homology"/>
<evidence type="ECO:0000256" key="10">
    <source>
        <dbReference type="ARBA" id="ARBA00022840"/>
    </source>
</evidence>
<dbReference type="FunFam" id="1.10.510.10:FF:000207">
    <property type="entry name" value="serine/threonine-protein kinase dst1 isoform X1"/>
    <property type="match status" value="1"/>
</dbReference>
<dbReference type="PROSITE" id="PS00107">
    <property type="entry name" value="PROTEIN_KINASE_ATP"/>
    <property type="match status" value="1"/>
</dbReference>
<dbReference type="PANTHER" id="PTHR12809">
    <property type="entry name" value="MEDIATOR COMPLEX SUBUNIT"/>
    <property type="match status" value="1"/>
</dbReference>
<dbReference type="SMART" id="SM00220">
    <property type="entry name" value="S_TKc"/>
    <property type="match status" value="1"/>
</dbReference>
<comment type="caution">
    <text evidence="24">The sequence shown here is derived from an EMBL/GenBank/DDBJ whole genome shotgun (WGS) entry which is preliminary data.</text>
</comment>
<keyword evidence="20" id="KW-0175">Coiled coil</keyword>
<dbReference type="Pfam" id="PF25067">
    <property type="entry name" value="RM5_Med14"/>
    <property type="match status" value="1"/>
</dbReference>
<dbReference type="InterPro" id="IPR000719">
    <property type="entry name" value="Prot_kinase_dom"/>
</dbReference>
<dbReference type="InterPro" id="IPR055122">
    <property type="entry name" value="Med14_N"/>
</dbReference>
<feature type="binding site" evidence="18">
    <location>
        <position position="3868"/>
    </location>
    <ligand>
        <name>ATP</name>
        <dbReference type="ChEBI" id="CHEBI:30616"/>
    </ligand>
</feature>
<evidence type="ECO:0000256" key="14">
    <source>
        <dbReference type="ARBA" id="ARBA00023242"/>
    </source>
</evidence>
<evidence type="ECO:0000256" key="6">
    <source>
        <dbReference type="ARBA" id="ARBA00022679"/>
    </source>
</evidence>
<dbReference type="InterPro" id="IPR046409">
    <property type="entry name" value="PDC10_dimerisation_sf"/>
</dbReference>
<feature type="compositionally biased region" description="Polar residues" evidence="21">
    <location>
        <begin position="3417"/>
        <end position="3448"/>
    </location>
</feature>
<evidence type="ECO:0000256" key="9">
    <source>
        <dbReference type="ARBA" id="ARBA00022777"/>
    </source>
</evidence>
<dbReference type="InterPro" id="IPR056879">
    <property type="entry name" value="RM3_Med14"/>
</dbReference>
<feature type="coiled-coil region" evidence="20">
    <location>
        <begin position="3865"/>
        <end position="3892"/>
    </location>
</feature>
<dbReference type="Pfam" id="PF00069">
    <property type="entry name" value="Pkinase"/>
    <property type="match status" value="1"/>
</dbReference>
<feature type="compositionally biased region" description="Polar residues" evidence="21">
    <location>
        <begin position="4326"/>
        <end position="4358"/>
    </location>
</feature>
<dbReference type="PROSITE" id="PS50011">
    <property type="entry name" value="PROTEIN_KINASE_DOM"/>
    <property type="match status" value="1"/>
</dbReference>
<evidence type="ECO:0000313" key="25">
    <source>
        <dbReference type="Proteomes" id="UP001142055"/>
    </source>
</evidence>
<keyword evidence="14 19" id="KW-0539">Nucleus</keyword>
<dbReference type="InterPro" id="IPR055114">
    <property type="entry name" value="Med14_RM6"/>
</dbReference>
<dbReference type="PANTHER" id="PTHR12809:SF2">
    <property type="entry name" value="MEDIATOR OF RNA POLYMERASE II TRANSCRIPTION SUBUNIT 14"/>
    <property type="match status" value="1"/>
</dbReference>
<evidence type="ECO:0000256" key="16">
    <source>
        <dbReference type="ARBA" id="ARBA00047899"/>
    </source>
</evidence>
<dbReference type="GO" id="GO:0006357">
    <property type="term" value="P:regulation of transcription by RNA polymerase II"/>
    <property type="evidence" value="ECO:0007669"/>
    <property type="project" value="InterPro"/>
</dbReference>
<keyword evidence="11 19" id="KW-0805">Transcription regulation</keyword>
<evidence type="ECO:0000256" key="1">
    <source>
        <dbReference type="ARBA" id="ARBA00004123"/>
    </source>
</evidence>
<feature type="compositionally biased region" description="Low complexity" evidence="21">
    <location>
        <begin position="4359"/>
        <end position="4371"/>
    </location>
</feature>
<feature type="domain" description="Protein kinase" evidence="23">
    <location>
        <begin position="3839"/>
        <end position="4089"/>
    </location>
</feature>
<keyword evidence="8 18" id="KW-0547">Nucleotide-binding</keyword>
<evidence type="ECO:0000256" key="12">
    <source>
        <dbReference type="ARBA" id="ARBA00023159"/>
    </source>
</evidence>
<feature type="coiled-coil region" evidence="20">
    <location>
        <begin position="4406"/>
        <end position="4433"/>
    </location>
</feature>
<evidence type="ECO:0000256" key="13">
    <source>
        <dbReference type="ARBA" id="ARBA00023163"/>
    </source>
</evidence>
<evidence type="ECO:0000259" key="23">
    <source>
        <dbReference type="PROSITE" id="PS50011"/>
    </source>
</evidence>
<evidence type="ECO:0000256" key="2">
    <source>
        <dbReference type="ARBA" id="ARBA00007813"/>
    </source>
</evidence>
<protein>
    <recommendedName>
        <fullName evidence="4 19">Mediator of RNA polymerase II transcription subunit 14</fullName>
    </recommendedName>
    <alternativeName>
        <fullName evidence="15 19">Mediator complex subunit 14</fullName>
    </alternativeName>
</protein>
<keyword evidence="5" id="KW-0723">Serine/threonine-protein kinase</keyword>
<dbReference type="Proteomes" id="UP001142055">
    <property type="component" value="Chromosome 1"/>
</dbReference>
<dbReference type="Pfam" id="PF22984">
    <property type="entry name" value="RM6_Med14"/>
    <property type="match status" value="1"/>
</dbReference>
<dbReference type="Gene3D" id="1.10.510.10">
    <property type="entry name" value="Transferase(Phosphotransferase) domain 1"/>
    <property type="match status" value="1"/>
</dbReference>
<comment type="similarity">
    <text evidence="2 19">Belongs to the Mediator complex subunit 14 family.</text>
</comment>
<evidence type="ECO:0000256" key="19">
    <source>
        <dbReference type="RuleBase" id="RU365082"/>
    </source>
</evidence>
<evidence type="ECO:0000256" key="22">
    <source>
        <dbReference type="SAM" id="Phobius"/>
    </source>
</evidence>
<dbReference type="InterPro" id="IPR017441">
    <property type="entry name" value="Protein_kinase_ATP_BS"/>
</dbReference>
<feature type="compositionally biased region" description="Low complexity" evidence="21">
    <location>
        <begin position="4381"/>
        <end position="4390"/>
    </location>
</feature>
<dbReference type="Pfam" id="PF25065">
    <property type="entry name" value="RM3_Med14"/>
    <property type="match status" value="1"/>
</dbReference>
<name>A0A9Q0MDX1_BLOTA</name>
<dbReference type="CDD" id="cd06609">
    <property type="entry name" value="STKc_MST3_like"/>
    <property type="match status" value="1"/>
</dbReference>
<dbReference type="InterPro" id="IPR011009">
    <property type="entry name" value="Kinase-like_dom_sf"/>
</dbReference>
<feature type="region of interest" description="Disordered" evidence="21">
    <location>
        <begin position="4110"/>
        <end position="4134"/>
    </location>
</feature>
<evidence type="ECO:0000256" key="18">
    <source>
        <dbReference type="PROSITE-ProRule" id="PRU10141"/>
    </source>
</evidence>
<keyword evidence="25" id="KW-1185">Reference proteome</keyword>
<dbReference type="Gene3D" id="1.10.12.70">
    <property type="match status" value="1"/>
</dbReference>
<gene>
    <name evidence="24" type="ORF">RDWZM_002367</name>
</gene>
<evidence type="ECO:0000256" key="17">
    <source>
        <dbReference type="ARBA" id="ARBA00048679"/>
    </source>
</evidence>
<feature type="transmembrane region" description="Helical" evidence="22">
    <location>
        <begin position="778"/>
        <end position="799"/>
    </location>
</feature>
<keyword evidence="9" id="KW-0418">Kinase</keyword>
<keyword evidence="6" id="KW-0808">Transferase</keyword>
<evidence type="ECO:0000256" key="3">
    <source>
        <dbReference type="ARBA" id="ARBA00008874"/>
    </source>
</evidence>
<feature type="compositionally biased region" description="Polar residues" evidence="21">
    <location>
        <begin position="3483"/>
        <end position="3509"/>
    </location>
</feature>
<keyword evidence="7" id="KW-0677">Repeat</keyword>
<keyword evidence="10 18" id="KW-0067">ATP-binding</keyword>
<feature type="compositionally biased region" description="Polar residues" evidence="21">
    <location>
        <begin position="3516"/>
        <end position="3527"/>
    </location>
</feature>
<keyword evidence="12 19" id="KW-0010">Activator</keyword>
<reference evidence="24" key="1">
    <citation type="submission" date="2022-12" db="EMBL/GenBank/DDBJ databases">
        <title>Genome assemblies of Blomia tropicalis.</title>
        <authorList>
            <person name="Cui Y."/>
        </authorList>
    </citation>
    <scope>NUCLEOTIDE SEQUENCE</scope>
    <source>
        <tissue evidence="24">Adult mites</tissue>
    </source>
</reference>
<feature type="compositionally biased region" description="Polar residues" evidence="21">
    <location>
        <begin position="4245"/>
        <end position="4260"/>
    </location>
</feature>
<evidence type="ECO:0000313" key="24">
    <source>
        <dbReference type="EMBL" id="KAJ6223822.1"/>
    </source>
</evidence>
<evidence type="ECO:0000256" key="4">
    <source>
        <dbReference type="ARBA" id="ARBA00019619"/>
    </source>
</evidence>
<feature type="compositionally biased region" description="Polar residues" evidence="21">
    <location>
        <begin position="171"/>
        <end position="180"/>
    </location>
</feature>
<dbReference type="GO" id="GO:0016592">
    <property type="term" value="C:mediator complex"/>
    <property type="evidence" value="ECO:0007669"/>
    <property type="project" value="UniProtKB-UniRule"/>
</dbReference>
<accession>A0A9Q0MDX1</accession>
<feature type="compositionally biased region" description="Polar residues" evidence="21">
    <location>
        <begin position="3373"/>
        <end position="3386"/>
    </location>
</feature>
<feature type="region of interest" description="Disordered" evidence="21">
    <location>
        <begin position="4301"/>
        <end position="4390"/>
    </location>
</feature>
<dbReference type="GO" id="GO:0003712">
    <property type="term" value="F:transcription coregulator activity"/>
    <property type="evidence" value="ECO:0007669"/>
    <property type="project" value="UniProtKB-UniRule"/>
</dbReference>
<dbReference type="GO" id="GO:0005524">
    <property type="term" value="F:ATP binding"/>
    <property type="evidence" value="ECO:0007669"/>
    <property type="project" value="UniProtKB-UniRule"/>
</dbReference>
<comment type="subcellular location">
    <subcellularLocation>
        <location evidence="1 19">Nucleus</location>
    </subcellularLocation>
</comment>
<feature type="region of interest" description="Disordered" evidence="21">
    <location>
        <begin position="160"/>
        <end position="197"/>
    </location>
</feature>
<comment type="function">
    <text evidence="19">Component of the Mediator complex, a coactivator involved in the regulated transcription of nearly all RNA polymerase II-dependent genes. Mediator functions as a bridge to convey information from gene-specific regulatory proteins to the basal RNA polymerase II transcription machinery. Mediator is recruited to promoters by direct interactions with regulatory proteins and serves as a scaffold for the assembly of a functional preinitiation complex with RNA polymerase II and the general transcription factors.</text>
</comment>
<dbReference type="Pfam" id="PF22983">
    <property type="entry name" value="RM8_Med14"/>
    <property type="match status" value="1"/>
</dbReference>
<feature type="compositionally biased region" description="Low complexity" evidence="21">
    <location>
        <begin position="4261"/>
        <end position="4270"/>
    </location>
</feature>
<evidence type="ECO:0000256" key="7">
    <source>
        <dbReference type="ARBA" id="ARBA00022737"/>
    </source>
</evidence>
<keyword evidence="22" id="KW-1133">Transmembrane helix</keyword>
<keyword evidence="22" id="KW-0812">Transmembrane</keyword>
<feature type="transmembrane region" description="Helical" evidence="22">
    <location>
        <begin position="811"/>
        <end position="829"/>
    </location>
</feature>
<dbReference type="Pfam" id="PF08638">
    <property type="entry name" value="Med14"/>
    <property type="match status" value="1"/>
</dbReference>
<dbReference type="GO" id="GO:0070847">
    <property type="term" value="C:core mediator complex"/>
    <property type="evidence" value="ECO:0007669"/>
    <property type="project" value="TreeGrafter"/>
</dbReference>
<comment type="subunit">
    <text evidence="19">Component of the Mediator complex.</text>
</comment>
<feature type="compositionally biased region" description="Polar residues" evidence="21">
    <location>
        <begin position="3393"/>
        <end position="3408"/>
    </location>
</feature>
<feature type="region of interest" description="Disordered" evidence="21">
    <location>
        <begin position="3344"/>
        <end position="3527"/>
    </location>
</feature>
<dbReference type="EMBL" id="JAPWDV010000001">
    <property type="protein sequence ID" value="KAJ6223822.1"/>
    <property type="molecule type" value="Genomic_DNA"/>
</dbReference>
<feature type="region of interest" description="Disordered" evidence="21">
    <location>
        <begin position="4223"/>
        <end position="4289"/>
    </location>
</feature>
<dbReference type="InterPro" id="IPR013947">
    <property type="entry name" value="Mediator_Med14"/>
</dbReference>
<sequence>MTTSGRNTKIRNLHAFMADKGLIAQVAHNCIDNTNRYKYEVKESSSIETMINLIQRLEDFVSNSSELNQYNSPDKVARLILQRFHLDSVDFRTMEQDINVEQMSKIDTKIFGVMPSTQTDYHFPDYIYSEQELCTMLFMYSHIYLNNTIQRTRRATYQFQRNNNNNNNNNDPSQSNFLDSNFNQQQQRPNQQNVGPIQEKGVVSFRQDKNEAIAPAKVLMGIIAGLTDNPILSGKAISAKLSVEMPNEVQLKDPVLVATFGNMMGTASWFEFNSNQNQQQLFDQNLIYGVRGTWANNTCDTYYAMENVNNAHLLRRSSRGSLAQIRGALDGYIIGKNLRNVNGRNLKLSSILKSYYSPPHMSVSASKLGLSYCDRMSNRPQSTELSDVGVSYSTIYNFINSLDHSRYFGDQLSSQVDKAISTNSALCTKRPSGNLDRSSPCETPSDLIFVIDPKMEEMYNTARLVADISSRVNKIDRYAGTISVFANSQSRINTELPAGPGGWPFPALVFNSSSLGSVVCQLTPDIQMQSQNNLGKYLMNVNQTIMNYKWWTPRRWTAGVPSKNVILLDYGGLVKPTSGNDRDDYDTYKDQLKWRNRDVLYMVISPNKDSFKEFVREDSDIISPGQTTLGTSFTDKICENPATLTYGNCFTKESTNETYEGFITPGYKQNWAMYPEFFQASGAIEFKVRAVEGSVRYCWDRQFPPEKQENCKDLTENGEDNFKIWSPCSGESVTSCNPIYFTVWGKERGNTPCKDIRCIGLDQIKFSIGFTGALCSSAISFGSVLLVQIVCFILTMFPNACRLNNDINPPFVMNSSILLSWFLILFYWVDHGSTISMQPTDYRRFVEARCFNLTTLRDPYILGQRYPIGLSIDYLISLIETIENRLPHLPSKEILVMILKRFHYDGTKHVGYQNIQMPMEKLHRLFNEQLFESSLPTSLTPFPEDVLTEDEKCAMFFMVSHTVNRTTIQLKPDQNKDYAGWETFIQTETIRKEMGSISLLNSDRIAISTNNLLLGLAVGLLDLKEVKMDNQTKSFDQVDPLLSVTLADKLVLTAFEKYQLSNQGDNVTLAELNGSIIGWLLGRKFQSEGGQYLRQLKLSTILDRFFSRTGLTSDCGICSSDLLVQEVYHDIKETALSYLKIWNRLYNYDNVDINQLMGEIEFNSIQFTQYLNKAKTLLQDECFRINNVQYGNTECEATTDLFVMIDNNVHKYSKFQLEFVTKLLTKLKGANLLGTITLLTNAMRGYDSDQISQEPNDLRIPLHLLAYNTTSIQTATCRLAWYPYRETTINNKKNLLDNLITLFERNNVTNRNRGNSRNFVWLALQNHAYKPLYDRERMLYQQYRWYLKYFLHIRTFFISSMDKTEDDDLNDIVVSQEDWYQVNPANIYDPIIVDRLVKKVCETPVALMYDQCYTAKSSGVVQSGLITPNKKQYWAIYPKYYLKADTVIIKFKAKGARIRVCLDRWTQPETKLRSCKEAKVDDEMIEFQVDQPCLWKTIDSCMPIYFTISLANRNLLPPNDCLDSRCKYLDQVHWELVHWGLECHNPVGSSSSSTFEKLVKTQCFRRSPVTGQELILGQNEPIGMSIENLISTIERLERLNPGLQPNQIIQLLLQRFHMDGIGGNNLQSNLEFQHGKLTEAILSSFNANNPLIQFKEEQLSNDEKCNLFFTLSHMVNQTATDEDHVKDVYYPTPKTAKAPSRDMGTEIVLSTKPTTPKAVQSGFVGDDEPNVPQLKPKEDLNLKDKKVIKRSVDELTPMKLTKKPREYGVASFLSSKSGPIASNRVLLGMFVGFSETNYLKSSSILKRLGKTLSEDVSDEEIDPLLSVTLGDLLGIDTHQGMSNPGNLELFGADGQWSDDVCHTRFVLDSNEGIWATSAELRGGLDGYNIGKGLQSLMKMYPNITASKVLRYYYSKNGLTKIDGVCQRNRYIEKDLNDDLIPEATKYLILWNSLFYGNQYSKNQIYGYIKEVGGQFKTALIKATEQTQAEKELCLEQYNDGLKMRPIESNLDTIFILDQTQRCVLGNQKQQQSCSQSYGVNALSKKLKLGRNGLGTVSILFNSRGSENPILVDDNMNPIVTPLHSTLFYSTSNECAMCKAANYDSSLREILKDRVELYNQLNLTLNQFNLLRANETGVPGRAIVMFDYGTMKPIPSDRIQNAKYIQLVRELLYMKRDFVYFGLATNASSLKDLVIQEGNLITIQATQTESLVAQASRLYSERLLTVPSIFQYDQCQIRPSNNQTYNGFITPGYKQYWAMYPKTFYRSGSIELIFNAQELPIQVCFGRTPSPEMVKENCKQSSKANEEISWQLNTPCKDTIFEKCPPLYFTVTVDKADSGLCNDVRCMNQDQVSWTFKHFGISAIPTNSTAAMIPMGPMNGGPPGQMPNQMVFISDLLNLAIKKTYRELFLLSELLPRKTDMERKIEIMLFANRNRQLYVRLLGLVKWASSASKVEKCSQIVSFLDKQSVLFTETADILARLSRETLVTARLPSFQLLAAVEVLTLGTYSRLPSCIRDRLVPPEPIRNVDKRSALLRLNHIIQQRLVASELPLQMRNIKIEYGRVIFTVENEFMLTLTLMGDNSNLPWRVLNIRILVEDKEISGVKDLVLPLQIFYLQNLIQSRLTDNTKPLIEAYNILHSFCLSLQLEVLHIQSVRLYFERLKDFIRIEEYNPGNRIVISYWKDQDTEQIKQSNATKFKLIIEIDNIEQSKPLQIKHYPELNSASFSKSMQANILSIEKLLFFTAHERSKIKLNNLKRIFEEKRYSLQCELFELPAVLHVSFIQPCMPSEQLLISVDMLTGQFLAHIPQHDDCPYISDIETCLNKNVEKIIGIIFDLRIWTTRERCKKTVECLPVCIMESLPFTPKYSHPTLSIVGQKIFFKFTKHHDKILMVVFDNDRVATSNIWMDYYLLYVTNVSISGDGGNQSEKSSSTFEQHESPKHYCRILKVLHLDSPCILHNYYGQDDGDESGCYRKRKLVIAPANVSNESKNHQWGVKRQKLPGNYVSELAHIISFCEEKLTFGCLSSELYRRQINHQIIMDNNGHTHTIDIIKFPLCPWCPAELTRKIQQKTLSCTIRLHGKSSKVWNVLIAFANPPVQGTSSLLNRESTNRKTVNIVYDWLSTGSHSAIVKVVEELLLDWTAIARLYCLVESFAEDLRTTTLFNTALIEVKSFSYKKITIAYGPSKSYFVSIYYKSSEKRFQLSFAVSNQALSNMNPHIIISTQLQQEFNQHLSIIQLLYTLNFTLSPLLTIQNLKFIPLLGVINSRPYVPVLSFCVIPQSSIHIRLVYRNMYCLDIKMFPDNLVSIRDGALSNFDQSKVIEDLQPIQGLRSFLSKFTDKTVQMRRLSQTEDDNPPSPIPQMDSHSESYGVYPNTTGACQVKTSPAKTLLGPQHSNPHTPASPLTSVLNAHPGYVNSPGTFSLASPPSHPNLSTQPQPQTQVAPSPQTIHGPEQSPAMFNINSPMNANLHAPSPGGFLPTPSPGQVNFAHTQSPAPQFLSQNTPQNSHDTGGIGSPFNQPNIPNPQSNMSLSSPAPNMWPGSPSVSRPSPRPIAPCLSPGAPNFATNQHNIQPPFVHALQTRSLPQKPWAAAVPTYLTHQGFELMCKPNMNYDMTSQCINLYATYSQLERFLGSILMRRHFHKPIEEHFKVQPSMEPGSIVFNNESMQFKISLDNTTLQSIHLWVNPLPDNNQINQWTREEMDILQQFFEHNVACAPYKPNAFLTFARILTVPSRVLKDFIRLMKLDLYPDQSSKWISHLCLTIPPYSSGMTNPGMSACLIMKNKILIFIRFSRNVIGNEPNVITVPMIYDMSNNGLAMGGDRNQNPAYAHISNMLKRFEYNQRIGKGSFGEVFKGIDNRTQQVVAIKIIDLEEAEDEIEDIQQEIMVLSQCDSPFVTKYFGSYLKGTKLWIIMEYLGGGSALDLMKAGQFDELHIAVILREVLKGLDYLHSEKKLHRDIKAANVLLSEMGDVKLADFGVAGQLTNTTSKRSTFVGTPFWMAPEVIKQSAYDSKADIWSLGITAIELAKGEPPNSDLHPMRVLFLIPKNNPPQLTGNYSKQFKEFVEACLNKDPENRPSAKELLKFPFIRKSKKNSFLVDLIEKYKRYKAAGGGKSDSDSDGSDSTLVFGKDDSKGNSTMDNLTWDLTIKQNPSQPNKYLDISVNNSKSQTEQLNQQMTITKPEDLNIKQLSIDSNQSVSNGDSSKSIKEITVVPVNVSPDKLTIESKSKQQKPTKTIAKEQNKQTKQPTKSNNDNLSTLSSSSSSSSSPSPSPSPSSPYRGTTNNNSTIENDHVVNAELSASKKAPNHLKTDESRSPYKYGLKGSPSSPTVPTNVIQPQPTSPRSNYNSGHSMANNHKSSQLVSKSVPSSTRNHDQPNVAASSAKQQSTQSYLLSVLDEMGKKNINRTMEQNQQRQSTIENLKNAFQSAEQALPGVSGMFVDEILSHLKGQHRSNVTSSQTSQSSTS</sequence>
<feature type="compositionally biased region" description="Low complexity" evidence="21">
    <location>
        <begin position="181"/>
        <end position="193"/>
    </location>
</feature>
<dbReference type="InterPro" id="IPR055113">
    <property type="entry name" value="Med14_RM2"/>
</dbReference>
<dbReference type="SUPFAM" id="SSF56112">
    <property type="entry name" value="Protein kinase-like (PK-like)"/>
    <property type="match status" value="1"/>
</dbReference>
<comment type="catalytic activity">
    <reaction evidence="17">
        <text>L-seryl-[protein] + ATP = O-phospho-L-seryl-[protein] + ADP + H(+)</text>
        <dbReference type="Rhea" id="RHEA:17989"/>
        <dbReference type="Rhea" id="RHEA-COMP:9863"/>
        <dbReference type="Rhea" id="RHEA-COMP:11604"/>
        <dbReference type="ChEBI" id="CHEBI:15378"/>
        <dbReference type="ChEBI" id="CHEBI:29999"/>
        <dbReference type="ChEBI" id="CHEBI:30616"/>
        <dbReference type="ChEBI" id="CHEBI:83421"/>
        <dbReference type="ChEBI" id="CHEBI:456216"/>
        <dbReference type="EC" id="2.7.11.1"/>
    </reaction>
</comment>
<dbReference type="InterPro" id="IPR055107">
    <property type="entry name" value="Med14_RM8"/>
</dbReference>
<evidence type="ECO:0000256" key="20">
    <source>
        <dbReference type="SAM" id="Coils"/>
    </source>
</evidence>
<evidence type="ECO:0000256" key="8">
    <source>
        <dbReference type="ARBA" id="ARBA00022741"/>
    </source>
</evidence>
<dbReference type="InterPro" id="IPR056878">
    <property type="entry name" value="RM5_Med14"/>
</dbReference>
<evidence type="ECO:0000256" key="21">
    <source>
        <dbReference type="SAM" id="MobiDB-lite"/>
    </source>
</evidence>
<evidence type="ECO:0000256" key="5">
    <source>
        <dbReference type="ARBA" id="ARBA00022527"/>
    </source>
</evidence>
<comment type="similarity">
    <text evidence="3">Belongs to the protein kinase superfamily. STE Ser/Thr protein kinase family. STE20 subfamily.</text>
</comment>
<feature type="compositionally biased region" description="Polar residues" evidence="21">
    <location>
        <begin position="4280"/>
        <end position="4289"/>
    </location>
</feature>
<comment type="catalytic activity">
    <reaction evidence="16">
        <text>L-threonyl-[protein] + ATP = O-phospho-L-threonyl-[protein] + ADP + H(+)</text>
        <dbReference type="Rhea" id="RHEA:46608"/>
        <dbReference type="Rhea" id="RHEA-COMP:11060"/>
        <dbReference type="Rhea" id="RHEA-COMP:11605"/>
        <dbReference type="ChEBI" id="CHEBI:15378"/>
        <dbReference type="ChEBI" id="CHEBI:30013"/>
        <dbReference type="ChEBI" id="CHEBI:30616"/>
        <dbReference type="ChEBI" id="CHEBI:61977"/>
        <dbReference type="ChEBI" id="CHEBI:456216"/>
        <dbReference type="EC" id="2.7.11.1"/>
    </reaction>
</comment>
<evidence type="ECO:0000256" key="11">
    <source>
        <dbReference type="ARBA" id="ARBA00023015"/>
    </source>
</evidence>
<dbReference type="Pfam" id="PF22981">
    <property type="entry name" value="RM2_Med14"/>
    <property type="match status" value="1"/>
</dbReference>
<dbReference type="Gene3D" id="3.30.200.20">
    <property type="entry name" value="Phosphorylase Kinase, domain 1"/>
    <property type="match status" value="1"/>
</dbReference>
<dbReference type="GO" id="GO:0004674">
    <property type="term" value="F:protein serine/threonine kinase activity"/>
    <property type="evidence" value="ECO:0007669"/>
    <property type="project" value="UniProtKB-KW"/>
</dbReference>
<evidence type="ECO:0000256" key="15">
    <source>
        <dbReference type="ARBA" id="ARBA00032007"/>
    </source>
</evidence>